<dbReference type="EMBL" id="LAZR01035091">
    <property type="protein sequence ID" value="KKL28457.1"/>
    <property type="molecule type" value="Genomic_DNA"/>
</dbReference>
<feature type="non-terminal residue" evidence="1">
    <location>
        <position position="129"/>
    </location>
</feature>
<sequence length="129" mass="13309">MADNLTILGKGVIIGGSEHLRDSDFEEYLVEGEMFVGDSVMKGTAETQIKSHDGAEATFKGIVIGHSIRQSDLETFGSGDRTDAVALLSGGAGGLLTVGKTAVVLKPTGGRAKVRAMAYGYTTGATITS</sequence>
<organism evidence="1">
    <name type="scientific">marine sediment metagenome</name>
    <dbReference type="NCBI Taxonomy" id="412755"/>
    <lineage>
        <taxon>unclassified sequences</taxon>
        <taxon>metagenomes</taxon>
        <taxon>ecological metagenomes</taxon>
    </lineage>
</organism>
<accession>A0A0F9CPW1</accession>
<gene>
    <name evidence="1" type="ORF">LCGC14_2374920</name>
</gene>
<reference evidence="1" key="1">
    <citation type="journal article" date="2015" name="Nature">
        <title>Complex archaea that bridge the gap between prokaryotes and eukaryotes.</title>
        <authorList>
            <person name="Spang A."/>
            <person name="Saw J.H."/>
            <person name="Jorgensen S.L."/>
            <person name="Zaremba-Niedzwiedzka K."/>
            <person name="Martijn J."/>
            <person name="Lind A.E."/>
            <person name="van Eijk R."/>
            <person name="Schleper C."/>
            <person name="Guy L."/>
            <person name="Ettema T.J."/>
        </authorList>
    </citation>
    <scope>NUCLEOTIDE SEQUENCE</scope>
</reference>
<evidence type="ECO:0000313" key="1">
    <source>
        <dbReference type="EMBL" id="KKL28457.1"/>
    </source>
</evidence>
<name>A0A0F9CPW1_9ZZZZ</name>
<protein>
    <submittedName>
        <fullName evidence="1">Uncharacterized protein</fullName>
    </submittedName>
</protein>
<dbReference type="AlphaFoldDB" id="A0A0F9CPW1"/>
<comment type="caution">
    <text evidence="1">The sequence shown here is derived from an EMBL/GenBank/DDBJ whole genome shotgun (WGS) entry which is preliminary data.</text>
</comment>
<proteinExistence type="predicted"/>